<keyword evidence="2" id="KW-1185">Reference proteome</keyword>
<sequence>MSIASCSCQVGWDLNLAVTALNSVEMMKLHCIIKLFGVKNRRNTPLECCLSCMVALHRTTTAFRGGGSCNVTVRDRSFECQLGDERGSCVVVHKSFGCDFLGEEVIRGGKQQKKNDVADGKIHKALGDIRNLANVRGVVEVKRSFGAQLLPNAQATTVVENNKRGVLVVEAENLEGEAVDITPKEFGVRTLAQEYGGGAFTVSGDVVFFANYKDQRLYKQSIHSLDIF</sequence>
<organism evidence="1 2">
    <name type="scientific">Vigna unguiculata</name>
    <name type="common">Cowpea</name>
    <dbReference type="NCBI Taxonomy" id="3917"/>
    <lineage>
        <taxon>Eukaryota</taxon>
        <taxon>Viridiplantae</taxon>
        <taxon>Streptophyta</taxon>
        <taxon>Embryophyta</taxon>
        <taxon>Tracheophyta</taxon>
        <taxon>Spermatophyta</taxon>
        <taxon>Magnoliopsida</taxon>
        <taxon>eudicotyledons</taxon>
        <taxon>Gunneridae</taxon>
        <taxon>Pentapetalae</taxon>
        <taxon>rosids</taxon>
        <taxon>fabids</taxon>
        <taxon>Fabales</taxon>
        <taxon>Fabaceae</taxon>
        <taxon>Papilionoideae</taxon>
        <taxon>50 kb inversion clade</taxon>
        <taxon>NPAAA clade</taxon>
        <taxon>indigoferoid/millettioid clade</taxon>
        <taxon>Phaseoleae</taxon>
        <taxon>Vigna</taxon>
    </lineage>
</organism>
<dbReference type="AlphaFoldDB" id="A0A4D6MRR3"/>
<reference evidence="1 2" key="1">
    <citation type="submission" date="2019-04" db="EMBL/GenBank/DDBJ databases">
        <title>An improved genome assembly and genetic linkage map for asparagus bean, Vigna unguiculata ssp. sesquipedialis.</title>
        <authorList>
            <person name="Xia Q."/>
            <person name="Zhang R."/>
            <person name="Dong Y."/>
        </authorList>
    </citation>
    <scope>NUCLEOTIDE SEQUENCE [LARGE SCALE GENOMIC DNA]</scope>
    <source>
        <tissue evidence="1">Leaf</tissue>
    </source>
</reference>
<dbReference type="Proteomes" id="UP000501690">
    <property type="component" value="Linkage Group LG8"/>
</dbReference>
<dbReference type="PANTHER" id="PTHR43056">
    <property type="entry name" value="PEPTIDASE S9 PROLYL OLIGOPEPTIDASE"/>
    <property type="match status" value="1"/>
</dbReference>
<proteinExistence type="predicted"/>
<dbReference type="InterPro" id="IPR050585">
    <property type="entry name" value="Xaa-Pro_dipeptidyl-ppase/CocE"/>
</dbReference>
<dbReference type="PANTHER" id="PTHR43056:SF5">
    <property type="entry name" value="PEPTIDASE S9 PROLYL OLIGOPEPTIDASE CATALYTIC DOMAIN-CONTAINING PROTEIN"/>
    <property type="match status" value="1"/>
</dbReference>
<dbReference type="EMBL" id="CP039352">
    <property type="protein sequence ID" value="QCE02565.1"/>
    <property type="molecule type" value="Genomic_DNA"/>
</dbReference>
<protein>
    <submittedName>
        <fullName evidence="1">S9C family peptidase</fullName>
    </submittedName>
</protein>
<accession>A0A4D6MRR3</accession>
<gene>
    <name evidence="1" type="ORF">DEO72_LG8g580</name>
</gene>
<evidence type="ECO:0000313" key="2">
    <source>
        <dbReference type="Proteomes" id="UP000501690"/>
    </source>
</evidence>
<name>A0A4D6MRR3_VIGUN</name>
<evidence type="ECO:0000313" key="1">
    <source>
        <dbReference type="EMBL" id="QCE02565.1"/>
    </source>
</evidence>